<proteinExistence type="predicted"/>
<reference evidence="6 7" key="1">
    <citation type="submission" date="2019-03" db="EMBL/GenBank/DDBJ databases">
        <title>Genomic Encyclopedia of Archaeal and Bacterial Type Strains, Phase II (KMG-II): from individual species to whole genera.</title>
        <authorList>
            <person name="Goeker M."/>
        </authorList>
    </citation>
    <scope>NUCLEOTIDE SEQUENCE [LARGE SCALE GENOMIC DNA]</scope>
    <source>
        <strain evidence="6 7">DSM 27697</strain>
    </source>
</reference>
<dbReference type="PROSITE" id="PS50977">
    <property type="entry name" value="HTH_TETR_2"/>
    <property type="match status" value="1"/>
</dbReference>
<dbReference type="AlphaFoldDB" id="A0A4R1GLI3"/>
<keyword evidence="2 4" id="KW-0238">DNA-binding</keyword>
<dbReference type="OrthoDB" id="5293556at2"/>
<dbReference type="InterPro" id="IPR025996">
    <property type="entry name" value="MT1864/Rv1816-like_C"/>
</dbReference>
<evidence type="ECO:0000313" key="7">
    <source>
        <dbReference type="Proteomes" id="UP000294546"/>
    </source>
</evidence>
<dbReference type="SUPFAM" id="SSF46689">
    <property type="entry name" value="Homeodomain-like"/>
    <property type="match status" value="1"/>
</dbReference>
<keyword evidence="3" id="KW-0804">Transcription</keyword>
<evidence type="ECO:0000256" key="1">
    <source>
        <dbReference type="ARBA" id="ARBA00023015"/>
    </source>
</evidence>
<dbReference type="InterPro" id="IPR036271">
    <property type="entry name" value="Tet_transcr_reg_TetR-rel_C_sf"/>
</dbReference>
<dbReference type="RefSeq" id="WP_132288886.1">
    <property type="nucleotide sequence ID" value="NZ_SMFU01000007.1"/>
</dbReference>
<dbReference type="InterPro" id="IPR050109">
    <property type="entry name" value="HTH-type_TetR-like_transc_reg"/>
</dbReference>
<feature type="DNA-binding region" description="H-T-H motif" evidence="4">
    <location>
        <begin position="37"/>
        <end position="56"/>
    </location>
</feature>
<feature type="domain" description="HTH tetR-type" evidence="5">
    <location>
        <begin position="14"/>
        <end position="74"/>
    </location>
</feature>
<organism evidence="6 7">
    <name type="scientific">Marinobacterium mangrovicola</name>
    <dbReference type="NCBI Taxonomy" id="1476959"/>
    <lineage>
        <taxon>Bacteria</taxon>
        <taxon>Pseudomonadati</taxon>
        <taxon>Pseudomonadota</taxon>
        <taxon>Gammaproteobacteria</taxon>
        <taxon>Oceanospirillales</taxon>
        <taxon>Oceanospirillaceae</taxon>
        <taxon>Marinobacterium</taxon>
    </lineage>
</organism>
<dbReference type="Proteomes" id="UP000294546">
    <property type="component" value="Unassembled WGS sequence"/>
</dbReference>
<evidence type="ECO:0000256" key="4">
    <source>
        <dbReference type="PROSITE-ProRule" id="PRU00335"/>
    </source>
</evidence>
<dbReference type="GO" id="GO:0003700">
    <property type="term" value="F:DNA-binding transcription factor activity"/>
    <property type="evidence" value="ECO:0007669"/>
    <property type="project" value="TreeGrafter"/>
</dbReference>
<dbReference type="PRINTS" id="PR00455">
    <property type="entry name" value="HTHTETR"/>
</dbReference>
<evidence type="ECO:0000256" key="3">
    <source>
        <dbReference type="ARBA" id="ARBA00023163"/>
    </source>
</evidence>
<keyword evidence="7" id="KW-1185">Reference proteome</keyword>
<dbReference type="PANTHER" id="PTHR30055:SF220">
    <property type="entry name" value="TETR-FAMILY REGULATORY PROTEIN"/>
    <property type="match status" value="1"/>
</dbReference>
<dbReference type="Gene3D" id="1.10.357.10">
    <property type="entry name" value="Tetracycline Repressor, domain 2"/>
    <property type="match status" value="1"/>
</dbReference>
<evidence type="ECO:0000313" key="6">
    <source>
        <dbReference type="EMBL" id="TCK09108.1"/>
    </source>
</evidence>
<dbReference type="SUPFAM" id="SSF48498">
    <property type="entry name" value="Tetracyclin repressor-like, C-terminal domain"/>
    <property type="match status" value="1"/>
</dbReference>
<dbReference type="InterPro" id="IPR001647">
    <property type="entry name" value="HTH_TetR"/>
</dbReference>
<protein>
    <submittedName>
        <fullName evidence="6">TetR family transcriptional regulator</fullName>
    </submittedName>
</protein>
<dbReference type="Pfam" id="PF00440">
    <property type="entry name" value="TetR_N"/>
    <property type="match status" value="1"/>
</dbReference>
<dbReference type="GO" id="GO:0000976">
    <property type="term" value="F:transcription cis-regulatory region binding"/>
    <property type="evidence" value="ECO:0007669"/>
    <property type="project" value="TreeGrafter"/>
</dbReference>
<accession>A0A4R1GLI3</accession>
<dbReference type="PANTHER" id="PTHR30055">
    <property type="entry name" value="HTH-TYPE TRANSCRIPTIONAL REGULATOR RUTR"/>
    <property type="match status" value="1"/>
</dbReference>
<dbReference type="Pfam" id="PF13305">
    <property type="entry name" value="TetR_C_33"/>
    <property type="match status" value="1"/>
</dbReference>
<name>A0A4R1GLI3_9GAMM</name>
<comment type="caution">
    <text evidence="6">The sequence shown here is derived from an EMBL/GenBank/DDBJ whole genome shotgun (WGS) entry which is preliminary data.</text>
</comment>
<keyword evidence="1" id="KW-0805">Transcription regulation</keyword>
<dbReference type="InterPro" id="IPR009057">
    <property type="entry name" value="Homeodomain-like_sf"/>
</dbReference>
<evidence type="ECO:0000256" key="2">
    <source>
        <dbReference type="ARBA" id="ARBA00023125"/>
    </source>
</evidence>
<dbReference type="EMBL" id="SMFU01000007">
    <property type="protein sequence ID" value="TCK09108.1"/>
    <property type="molecule type" value="Genomic_DNA"/>
</dbReference>
<sequence length="201" mass="22784">MTSTNQVKTAYHHGDLRSSLLQAATDLIAEGGVDALSMRKLADRVGVSRTAPYHHFTDKHALLSALAEEGFKSYERAVEEALAGATSEDELLFRFARSYLEFAQAYPETYNLMFGQSVWKAGIPTEHLKTEAYHCFRRYVEHVTDWQQQGLLSEQVEPLHFAQVSWSTLHGLARLLLDGIYIDLKHLDELINLAVKMFRNA</sequence>
<gene>
    <name evidence="6" type="ORF">CLV83_1209</name>
</gene>
<evidence type="ECO:0000259" key="5">
    <source>
        <dbReference type="PROSITE" id="PS50977"/>
    </source>
</evidence>